<reference evidence="1" key="2">
    <citation type="journal article" date="2015" name="Data Brief">
        <title>Shoot transcriptome of the giant reed, Arundo donax.</title>
        <authorList>
            <person name="Barrero R.A."/>
            <person name="Guerrero F.D."/>
            <person name="Moolhuijzen P."/>
            <person name="Goolsby J.A."/>
            <person name="Tidwell J."/>
            <person name="Bellgard S.E."/>
            <person name="Bellgard M.I."/>
        </authorList>
    </citation>
    <scope>NUCLEOTIDE SEQUENCE</scope>
    <source>
        <tissue evidence="1">Shoot tissue taken approximately 20 cm above the soil surface</tissue>
    </source>
</reference>
<reference evidence="1" key="1">
    <citation type="submission" date="2014-09" db="EMBL/GenBank/DDBJ databases">
        <authorList>
            <person name="Magalhaes I.L.F."/>
            <person name="Oliveira U."/>
            <person name="Santos F.R."/>
            <person name="Vidigal T.H.D.A."/>
            <person name="Brescovit A.D."/>
            <person name="Santos A.J."/>
        </authorList>
    </citation>
    <scope>NUCLEOTIDE SEQUENCE</scope>
    <source>
        <tissue evidence="1">Shoot tissue taken approximately 20 cm above the soil surface</tissue>
    </source>
</reference>
<name>A0A0A9D1S1_ARUDO</name>
<organism evidence="1">
    <name type="scientific">Arundo donax</name>
    <name type="common">Giant reed</name>
    <name type="synonym">Donax arundinaceus</name>
    <dbReference type="NCBI Taxonomy" id="35708"/>
    <lineage>
        <taxon>Eukaryota</taxon>
        <taxon>Viridiplantae</taxon>
        <taxon>Streptophyta</taxon>
        <taxon>Embryophyta</taxon>
        <taxon>Tracheophyta</taxon>
        <taxon>Spermatophyta</taxon>
        <taxon>Magnoliopsida</taxon>
        <taxon>Liliopsida</taxon>
        <taxon>Poales</taxon>
        <taxon>Poaceae</taxon>
        <taxon>PACMAD clade</taxon>
        <taxon>Arundinoideae</taxon>
        <taxon>Arundineae</taxon>
        <taxon>Arundo</taxon>
    </lineage>
</organism>
<sequence length="162" mass="17189">MPNSSPLIKIYMSLSDFSNNGAKGMADIVNLNILKRSGSNRVSASFTTEMLLAKMKVTRLSRTTLLAFPGTQETTFRHAARAVRLADHRGGCGSSSRSGAADSRIPGGTAFHLPTSSGAFFDEDGFVGGSGESFGWEPEEAAADGAMKCRHLRVTAIGWKTS</sequence>
<dbReference type="AlphaFoldDB" id="A0A0A9D1S1"/>
<dbReference type="EMBL" id="GBRH01216134">
    <property type="protein sequence ID" value="JAD81761.1"/>
    <property type="molecule type" value="Transcribed_RNA"/>
</dbReference>
<evidence type="ECO:0000313" key="1">
    <source>
        <dbReference type="EMBL" id="JAD81761.1"/>
    </source>
</evidence>
<accession>A0A0A9D1S1</accession>
<protein>
    <submittedName>
        <fullName evidence="1">Uncharacterized protein</fullName>
    </submittedName>
</protein>
<proteinExistence type="predicted"/>